<dbReference type="PANTHER" id="PTHR14344">
    <property type="entry name" value="WD REPEAT PROTEIN"/>
    <property type="match status" value="1"/>
</dbReference>
<feature type="repeat" description="WD" evidence="7">
    <location>
        <begin position="331"/>
        <end position="374"/>
    </location>
</feature>
<dbReference type="EMBL" id="CP001574">
    <property type="protein sequence ID" value="ACO68772.1"/>
    <property type="molecule type" value="Genomic_DNA"/>
</dbReference>
<keyword evidence="2" id="KW-0963">Cytoplasm</keyword>
<feature type="repeat" description="WD" evidence="7">
    <location>
        <begin position="271"/>
        <end position="304"/>
    </location>
</feature>
<dbReference type="RefSeq" id="XP_002507514.1">
    <property type="nucleotide sequence ID" value="XM_002507468.1"/>
</dbReference>
<sequence>MPSKSVQRGLYLGDVTALCTLEHSSTPTQPRNTSTCGENDFQEKDRRGHTLLAGIGGSVRWYDPFRSGQEAILLVSSVFDSGRIHGIVPAPPFDKSYPVTHFHIGNKVSRPSFIRALVIWGERRVILAAIQCDDLNFVKARLVRSVAVLPLLAHWVHDVIPLSHDTVNYGQPTVAVGLADNSVEQWNMPTRATVKVGVTIEPTCIRRIECAMRSVLYSLALYGSSMDDLKVAGGTIFNEIQLWAPSDARNIGMHVERACLARERPKPWAALSGHEGSILRVRWASDGGHVFSTSDDRTARIWRVPSRHKRDLDSNGTTPGINKKSGGVVTLYGHSSRVWDLHVTSLSKKTLVVTAGEDCTVRLWNAPSFSSLGKICKGKGDDLDLVDDLFVDEPLAILRGHRGRGVWRAMTMLSPSGEKLLVTAGADASIKLWDIQQYIRSRPERNEQIREAYIAHQQDDESVNVLPATLRARALPDQNADSESDLHAGRKCWADVSNYEINHYTSTLKDHLGNSKGEYIRVICLSDHLTLYVATNRGRLYMVNVTKAAKNVWHWREIHRVNHRGPVIGLIRVTYFGDISAPGLNEHDLVLGDMHGMISTMKISWNNDDNDDKLVSHKSSGFATQIQQSWQACEPRRLLDVFSGTDNTSEMTEHLFTSEVGGIVKCWKRMSTASFTGAECQATWSMLGIAQMPFKQRVLALSYHCDKRLLLCGDQSGNVAVFDVNVLSGYPHFHHGTIKSPFGLLAVSQRAHGKNAITLVAIRNVRNNQRNFFSNSEHQIPVEFLTAGRDGWLRTFTLRPISELVQSHDDQTNIYDEQPMLSMPMTKRWHAKSRKQLISDTHSSLCLAMGAPNSNVNSPAPLAPYYFICVTKQRVPEISTMHALRWGKDHWLQKAKRWPVGNAKTDSLCIVAGFKETEFVAINMFSHRELLRVQCGGWHRPLSLLIDGDNLAEISFAFVKGDELSLFHSLPRTFGIKPTDGEWSLCELNGWSHGREIHAVRILPPPDVCSEHFGLLTGSEDGSIICHHHTRTSSGQMMHREEEIGMHIGGSAVRAIALFPEFPGGGLVDIVHNTRSYILLSAGAKEVIMAWRIVWIRADECELHFSEAAQYDTWDIRTTLLGAREQTKESKTSNQRCMAVVGFVPLQCRSHHCALHSVGLSATSDGSLKVLALHSDGSCGNFGVHFKLVTTMHHSSHALISLAVVAMTLNGAATFAMDVVVLACTGATDGTIAIWDLTSIIHSLSTQPSRSGNELKNFHNTGKPVVSLPCFHQSGVNSLAMTTSTNGTPGRVFIASGGDDQVIRVTLILINQRNTLEKNNSNFISVDVLQTVHTDFAHGSSIKGVWMDNSGTLATTSHDQRLRVWKVREVANQDLAIAAVAGSFVECPEPETLDACFLGGNVNILYIAVAGRGLQMFCVDQGSLRS</sequence>
<evidence type="ECO:0000256" key="1">
    <source>
        <dbReference type="ARBA" id="ARBA00004496"/>
    </source>
</evidence>
<evidence type="ECO:0000313" key="8">
    <source>
        <dbReference type="EMBL" id="ACO68772.1"/>
    </source>
</evidence>
<dbReference type="OMA" id="RSARIWM"/>
<evidence type="ECO:0000313" key="9">
    <source>
        <dbReference type="Proteomes" id="UP000002009"/>
    </source>
</evidence>
<proteinExistence type="inferred from homology"/>
<evidence type="ECO:0000256" key="6">
    <source>
        <dbReference type="ARBA" id="ARBA00038255"/>
    </source>
</evidence>
<dbReference type="PANTHER" id="PTHR14344:SF3">
    <property type="entry name" value="WD REPEAT-CONTAINING PROTEIN 6"/>
    <property type="match status" value="1"/>
</dbReference>
<keyword evidence="4" id="KW-0819">tRNA processing</keyword>
<feature type="repeat" description="WD" evidence="7">
    <location>
        <begin position="420"/>
        <end position="436"/>
    </location>
</feature>
<keyword evidence="9" id="KW-1185">Reference proteome</keyword>
<organism evidence="8 9">
    <name type="scientific">Micromonas commoda (strain RCC299 / NOUM17 / CCMP2709)</name>
    <name type="common">Picoplanktonic green alga</name>
    <dbReference type="NCBI Taxonomy" id="296587"/>
    <lineage>
        <taxon>Eukaryota</taxon>
        <taxon>Viridiplantae</taxon>
        <taxon>Chlorophyta</taxon>
        <taxon>Mamiellophyceae</taxon>
        <taxon>Mamiellales</taxon>
        <taxon>Mamiellaceae</taxon>
        <taxon>Micromonas</taxon>
    </lineage>
</organism>
<dbReference type="Pfam" id="PF00400">
    <property type="entry name" value="WD40"/>
    <property type="match status" value="4"/>
</dbReference>
<protein>
    <submittedName>
        <fullName evidence="8">Wd-repeat protein</fullName>
    </submittedName>
</protein>
<evidence type="ECO:0000256" key="3">
    <source>
        <dbReference type="ARBA" id="ARBA00022574"/>
    </source>
</evidence>
<dbReference type="InParanoid" id="C1FDE0"/>
<dbReference type="PROSITE" id="PS50294">
    <property type="entry name" value="WD_REPEATS_REGION"/>
    <property type="match status" value="1"/>
</dbReference>
<dbReference type="GeneID" id="8250052"/>
<dbReference type="InterPro" id="IPR051973">
    <property type="entry name" value="tRNA_Anticodon_Mtase-Reg"/>
</dbReference>
<name>C1FDE0_MICCC</name>
<dbReference type="OrthoDB" id="568500at2759"/>
<evidence type="ECO:0000256" key="2">
    <source>
        <dbReference type="ARBA" id="ARBA00022490"/>
    </source>
</evidence>
<dbReference type="FunCoup" id="C1FDE0">
    <property type="interactions" value="1482"/>
</dbReference>
<dbReference type="SUPFAM" id="SSF50978">
    <property type="entry name" value="WD40 repeat-like"/>
    <property type="match status" value="2"/>
</dbReference>
<dbReference type="SMART" id="SM00320">
    <property type="entry name" value="WD40"/>
    <property type="match status" value="8"/>
</dbReference>
<dbReference type="InterPro" id="IPR001680">
    <property type="entry name" value="WD40_rpt"/>
</dbReference>
<evidence type="ECO:0000256" key="5">
    <source>
        <dbReference type="ARBA" id="ARBA00022737"/>
    </source>
</evidence>
<dbReference type="KEGG" id="mis:MICPUN_113265"/>
<dbReference type="PROSITE" id="PS50082">
    <property type="entry name" value="WD_REPEATS_2"/>
    <property type="match status" value="3"/>
</dbReference>
<dbReference type="GO" id="GO:0030488">
    <property type="term" value="P:tRNA methylation"/>
    <property type="evidence" value="ECO:0007669"/>
    <property type="project" value="TreeGrafter"/>
</dbReference>
<dbReference type="Gene3D" id="2.130.10.10">
    <property type="entry name" value="YVTN repeat-like/Quinoprotein amine dehydrogenase"/>
    <property type="match status" value="3"/>
</dbReference>
<dbReference type="GO" id="GO:0005737">
    <property type="term" value="C:cytoplasm"/>
    <property type="evidence" value="ECO:0007669"/>
    <property type="project" value="UniProtKB-SubCell"/>
</dbReference>
<accession>C1FDE0</accession>
<dbReference type="InterPro" id="IPR015943">
    <property type="entry name" value="WD40/YVTN_repeat-like_dom_sf"/>
</dbReference>
<evidence type="ECO:0000256" key="7">
    <source>
        <dbReference type="PROSITE-ProRule" id="PRU00221"/>
    </source>
</evidence>
<comment type="similarity">
    <text evidence="6">Belongs to the WD repeat WDR6 family.</text>
</comment>
<keyword evidence="5" id="KW-0677">Repeat</keyword>
<reference evidence="8 9" key="1">
    <citation type="journal article" date="2009" name="Science">
        <title>Green evolution and dynamic adaptations revealed by genomes of the marine picoeukaryotes Micromonas.</title>
        <authorList>
            <person name="Worden A.Z."/>
            <person name="Lee J.H."/>
            <person name="Mock T."/>
            <person name="Rouze P."/>
            <person name="Simmons M.P."/>
            <person name="Aerts A.L."/>
            <person name="Allen A.E."/>
            <person name="Cuvelier M.L."/>
            <person name="Derelle E."/>
            <person name="Everett M.V."/>
            <person name="Foulon E."/>
            <person name="Grimwood J."/>
            <person name="Gundlach H."/>
            <person name="Henrissat B."/>
            <person name="Napoli C."/>
            <person name="McDonald S.M."/>
            <person name="Parker M.S."/>
            <person name="Rombauts S."/>
            <person name="Salamov A."/>
            <person name="Von Dassow P."/>
            <person name="Badger J.H."/>
            <person name="Coutinho P.M."/>
            <person name="Demir E."/>
            <person name="Dubchak I."/>
            <person name="Gentemann C."/>
            <person name="Eikrem W."/>
            <person name="Gready J.E."/>
            <person name="John U."/>
            <person name="Lanier W."/>
            <person name="Lindquist E.A."/>
            <person name="Lucas S."/>
            <person name="Mayer K.F."/>
            <person name="Moreau H."/>
            <person name="Not F."/>
            <person name="Otillar R."/>
            <person name="Panaud O."/>
            <person name="Pangilinan J."/>
            <person name="Paulsen I."/>
            <person name="Piegu B."/>
            <person name="Poliakov A."/>
            <person name="Robbens S."/>
            <person name="Schmutz J."/>
            <person name="Toulza E."/>
            <person name="Wyss T."/>
            <person name="Zelensky A."/>
            <person name="Zhou K."/>
            <person name="Armbrust E.V."/>
            <person name="Bhattacharya D."/>
            <person name="Goodenough U.W."/>
            <person name="Van de Peer Y."/>
            <person name="Grigoriev I.V."/>
        </authorList>
    </citation>
    <scope>NUCLEOTIDE SEQUENCE [LARGE SCALE GENOMIC DNA]</scope>
    <source>
        <strain evidence="9">RCC299 / NOUM17</strain>
    </source>
</reference>
<evidence type="ECO:0000256" key="4">
    <source>
        <dbReference type="ARBA" id="ARBA00022694"/>
    </source>
</evidence>
<dbReference type="InterPro" id="IPR036322">
    <property type="entry name" value="WD40_repeat_dom_sf"/>
</dbReference>
<gene>
    <name evidence="8" type="primary">WDR6</name>
    <name evidence="8" type="ORF">MICPUN_113265</name>
</gene>
<dbReference type="Proteomes" id="UP000002009">
    <property type="component" value="Chromosome 1"/>
</dbReference>
<dbReference type="eggNOG" id="KOG0974">
    <property type="taxonomic scope" value="Eukaryota"/>
</dbReference>
<comment type="subcellular location">
    <subcellularLocation>
        <location evidence="1">Cytoplasm</location>
    </subcellularLocation>
</comment>
<keyword evidence="3 7" id="KW-0853">WD repeat</keyword>
<dbReference type="STRING" id="296587.C1FDE0"/>